<keyword evidence="2" id="KW-0732">Signal</keyword>
<proteinExistence type="predicted"/>
<evidence type="ECO:0000256" key="2">
    <source>
        <dbReference type="SAM" id="SignalP"/>
    </source>
</evidence>
<sequence>MKIFILLILITPTISQRYADSCIKLLDQNQAKDLQSLANETIYHNLFYKSEMNSFLTLGSGIIEDRQDLNVQSQTQQDWDLRSMESVGEEKTGDQGIQWRQIDGEDFVGEVFEKSDRYQWICPANFYTSIKNDSFNMFEVRFDNKMHRIHETSHPLSHNYFVNIRLNAHLEVYAGYGDIVVHSVDLNGFNLTIFVPSSYFRKHLKAESIPDFQITNNYGPGIIKLESVFSYSFMPEPYKHRRNIIHGGNDKDIRIEFNFVNDTSQFTLGFKELLEQPKYLPKSGEESTRKHQKQHNWSYSDILVICGLICFIFSLFFLVMPFFVAKQNDFHLLDYYDYYQEIDELQ</sequence>
<comment type="caution">
    <text evidence="3">The sequence shown here is derived from an EMBL/GenBank/DDBJ whole genome shotgun (WGS) entry which is preliminary data.</text>
</comment>
<dbReference type="Proteomes" id="UP001152747">
    <property type="component" value="Unassembled WGS sequence"/>
</dbReference>
<feature type="transmembrane region" description="Helical" evidence="1">
    <location>
        <begin position="302"/>
        <end position="324"/>
    </location>
</feature>
<organism evidence="3 4">
    <name type="scientific">Caenorhabditis angaria</name>
    <dbReference type="NCBI Taxonomy" id="860376"/>
    <lineage>
        <taxon>Eukaryota</taxon>
        <taxon>Metazoa</taxon>
        <taxon>Ecdysozoa</taxon>
        <taxon>Nematoda</taxon>
        <taxon>Chromadorea</taxon>
        <taxon>Rhabditida</taxon>
        <taxon>Rhabditina</taxon>
        <taxon>Rhabditomorpha</taxon>
        <taxon>Rhabditoidea</taxon>
        <taxon>Rhabditidae</taxon>
        <taxon>Peloderinae</taxon>
        <taxon>Caenorhabditis</taxon>
    </lineage>
</organism>
<evidence type="ECO:0000313" key="3">
    <source>
        <dbReference type="EMBL" id="CAI5443427.1"/>
    </source>
</evidence>
<protein>
    <submittedName>
        <fullName evidence="3">Uncharacterized protein</fullName>
    </submittedName>
</protein>
<feature type="chain" id="PRO_5040401545" evidence="2">
    <location>
        <begin position="16"/>
        <end position="346"/>
    </location>
</feature>
<reference evidence="3" key="1">
    <citation type="submission" date="2022-11" db="EMBL/GenBank/DDBJ databases">
        <authorList>
            <person name="Kikuchi T."/>
        </authorList>
    </citation>
    <scope>NUCLEOTIDE SEQUENCE</scope>
    <source>
        <strain evidence="3">PS1010</strain>
    </source>
</reference>
<keyword evidence="1" id="KW-0812">Transmembrane</keyword>
<evidence type="ECO:0000256" key="1">
    <source>
        <dbReference type="SAM" id="Phobius"/>
    </source>
</evidence>
<gene>
    <name evidence="3" type="ORF">CAMP_LOCUS6064</name>
</gene>
<feature type="signal peptide" evidence="2">
    <location>
        <begin position="1"/>
        <end position="15"/>
    </location>
</feature>
<keyword evidence="1" id="KW-0472">Membrane</keyword>
<name>A0A9P1IHR8_9PELO</name>
<keyword evidence="1" id="KW-1133">Transmembrane helix</keyword>
<keyword evidence="4" id="KW-1185">Reference proteome</keyword>
<dbReference type="EMBL" id="CANHGI010000002">
    <property type="protein sequence ID" value="CAI5443427.1"/>
    <property type="molecule type" value="Genomic_DNA"/>
</dbReference>
<evidence type="ECO:0000313" key="4">
    <source>
        <dbReference type="Proteomes" id="UP001152747"/>
    </source>
</evidence>
<accession>A0A9P1IHR8</accession>
<dbReference type="AlphaFoldDB" id="A0A9P1IHR8"/>